<organism evidence="2 3">
    <name type="scientific">Apatococcus fuscideae</name>
    <dbReference type="NCBI Taxonomy" id="2026836"/>
    <lineage>
        <taxon>Eukaryota</taxon>
        <taxon>Viridiplantae</taxon>
        <taxon>Chlorophyta</taxon>
        <taxon>core chlorophytes</taxon>
        <taxon>Trebouxiophyceae</taxon>
        <taxon>Chlorellales</taxon>
        <taxon>Chlorellaceae</taxon>
        <taxon>Apatococcus</taxon>
    </lineage>
</organism>
<accession>A0AAW1SYC3</accession>
<evidence type="ECO:0000313" key="2">
    <source>
        <dbReference type="EMBL" id="KAK9861470.1"/>
    </source>
</evidence>
<sequence>MCVVAATATNIQQDLGAGSGWASYPVPIAVGGTVLGSIAWELFSRFTLLGGTAAWITDRLYEAGFEDPSDVTGSALPVSQIGQTLSLSVVSGIVTAVALTVLVQAWGAGRKVSQLGKKPVASISESAAQAVQHVDTRSAADFKAGRKPAGSQLGFQDIGAPASEIKSALRNRLKKGSPQIVVKGKGLYQQVVRQIVANRLAEAYKFLQISVEWSLLGFLYFSSSGNLAVSFTASVVQRLALLAPRRMRQQRFKEMLPARLDMMLEKDDTMYLVYEARQRLESYFEEKLAREAGGEAVSGGGNAS</sequence>
<protein>
    <submittedName>
        <fullName evidence="2">Uncharacterized protein</fullName>
    </submittedName>
</protein>
<comment type="caution">
    <text evidence="2">The sequence shown here is derived from an EMBL/GenBank/DDBJ whole genome shotgun (WGS) entry which is preliminary data.</text>
</comment>
<keyword evidence="1" id="KW-1133">Transmembrane helix</keyword>
<gene>
    <name evidence="2" type="ORF">WJX84_007359</name>
</gene>
<feature type="transmembrane region" description="Helical" evidence="1">
    <location>
        <begin position="85"/>
        <end position="108"/>
    </location>
</feature>
<keyword evidence="1" id="KW-0812">Transmembrane</keyword>
<dbReference type="AlphaFoldDB" id="A0AAW1SYC3"/>
<keyword evidence="1" id="KW-0472">Membrane</keyword>
<evidence type="ECO:0000256" key="1">
    <source>
        <dbReference type="SAM" id="Phobius"/>
    </source>
</evidence>
<dbReference type="EMBL" id="JALJOV010000754">
    <property type="protein sequence ID" value="KAK9861470.1"/>
    <property type="molecule type" value="Genomic_DNA"/>
</dbReference>
<evidence type="ECO:0000313" key="3">
    <source>
        <dbReference type="Proteomes" id="UP001485043"/>
    </source>
</evidence>
<proteinExistence type="predicted"/>
<keyword evidence="3" id="KW-1185">Reference proteome</keyword>
<name>A0AAW1SYC3_9CHLO</name>
<reference evidence="2 3" key="1">
    <citation type="journal article" date="2024" name="Nat. Commun.">
        <title>Phylogenomics reveals the evolutionary origins of lichenization in chlorophyte algae.</title>
        <authorList>
            <person name="Puginier C."/>
            <person name="Libourel C."/>
            <person name="Otte J."/>
            <person name="Skaloud P."/>
            <person name="Haon M."/>
            <person name="Grisel S."/>
            <person name="Petersen M."/>
            <person name="Berrin J.G."/>
            <person name="Delaux P.M."/>
            <person name="Dal Grande F."/>
            <person name="Keller J."/>
        </authorList>
    </citation>
    <scope>NUCLEOTIDE SEQUENCE [LARGE SCALE GENOMIC DNA]</scope>
    <source>
        <strain evidence="2 3">SAG 2523</strain>
    </source>
</reference>
<dbReference type="Proteomes" id="UP001485043">
    <property type="component" value="Unassembled WGS sequence"/>
</dbReference>